<reference evidence="2 3" key="1">
    <citation type="submission" date="2016-07" db="EMBL/GenBank/DDBJ databases">
        <title>Pervasive Adenine N6-methylation of Active Genes in Fungi.</title>
        <authorList>
            <consortium name="DOE Joint Genome Institute"/>
            <person name="Mondo S.J."/>
            <person name="Dannebaum R.O."/>
            <person name="Kuo R.C."/>
            <person name="Labutti K."/>
            <person name="Haridas S."/>
            <person name="Kuo A."/>
            <person name="Salamov A."/>
            <person name="Ahrendt S.R."/>
            <person name="Lipzen A."/>
            <person name="Sullivan W."/>
            <person name="Andreopoulos W.B."/>
            <person name="Clum A."/>
            <person name="Lindquist E."/>
            <person name="Daum C."/>
            <person name="Ramamoorthy G.K."/>
            <person name="Gryganskyi A."/>
            <person name="Culley D."/>
            <person name="Magnuson J.K."/>
            <person name="James T.Y."/>
            <person name="O'Malley M.A."/>
            <person name="Stajich J.E."/>
            <person name="Spatafora J.W."/>
            <person name="Visel A."/>
            <person name="Grigoriev I.V."/>
        </authorList>
    </citation>
    <scope>NUCLEOTIDE SEQUENCE [LARGE SCALE GENOMIC DNA]</scope>
    <source>
        <strain evidence="2 3">PL171</strain>
    </source>
</reference>
<feature type="compositionally biased region" description="Basic and acidic residues" evidence="1">
    <location>
        <begin position="417"/>
        <end position="428"/>
    </location>
</feature>
<evidence type="ECO:0000256" key="1">
    <source>
        <dbReference type="SAM" id="MobiDB-lite"/>
    </source>
</evidence>
<dbReference type="EMBL" id="MCFL01000113">
    <property type="protein sequence ID" value="ORZ29980.1"/>
    <property type="molecule type" value="Genomic_DNA"/>
</dbReference>
<feature type="compositionally biased region" description="Acidic residues" evidence="1">
    <location>
        <begin position="429"/>
        <end position="441"/>
    </location>
</feature>
<protein>
    <submittedName>
        <fullName evidence="2">Uncharacterized protein</fullName>
    </submittedName>
</protein>
<evidence type="ECO:0000313" key="2">
    <source>
        <dbReference type="EMBL" id="ORZ29980.1"/>
    </source>
</evidence>
<name>A0A1Y2H5Y6_9FUNG</name>
<dbReference type="Proteomes" id="UP000193411">
    <property type="component" value="Unassembled WGS sequence"/>
</dbReference>
<keyword evidence="3" id="KW-1185">Reference proteome</keyword>
<organism evidence="2 3">
    <name type="scientific">Catenaria anguillulae PL171</name>
    <dbReference type="NCBI Taxonomy" id="765915"/>
    <lineage>
        <taxon>Eukaryota</taxon>
        <taxon>Fungi</taxon>
        <taxon>Fungi incertae sedis</taxon>
        <taxon>Blastocladiomycota</taxon>
        <taxon>Blastocladiomycetes</taxon>
        <taxon>Blastocladiales</taxon>
        <taxon>Catenariaceae</taxon>
        <taxon>Catenaria</taxon>
    </lineage>
</organism>
<evidence type="ECO:0000313" key="3">
    <source>
        <dbReference type="Proteomes" id="UP000193411"/>
    </source>
</evidence>
<feature type="region of interest" description="Disordered" evidence="1">
    <location>
        <begin position="134"/>
        <end position="187"/>
    </location>
</feature>
<proteinExistence type="predicted"/>
<accession>A0A1Y2H5Y6</accession>
<gene>
    <name evidence="2" type="ORF">BCR44DRAFT_277829</name>
</gene>
<dbReference type="AlphaFoldDB" id="A0A1Y2H5Y6"/>
<feature type="compositionally biased region" description="Low complexity" evidence="1">
    <location>
        <begin position="134"/>
        <end position="145"/>
    </location>
</feature>
<sequence length="465" mass="50017">MSANPPSPLAMSVLTSPPSPINHLRAGILKTHQLSAGLHTLCAGTASTMSSSNALEDSTLFALLPMAASILAEQQAALRACHALMTELRSLQLRVRAKSSQLSISNSMIARPMAAAELKEVPFPAHAPSIARSAAAAAPSTSRSVAAEELKPAVKRRATPPMSADSGGRPVASKKPKVHTEPSVSRATITSATMGTTSSQPRPYALPKRFLSQANYARYRYMHGKLAVDSPTTTVLVHSLLPARDLAQSKADEYLDRISSAFPAKGSGFMLTVLSVLVAAGPNRSLCARQIEAQIDPAEYMPAKAYTYAVRWAIRPMVIACDLDVRGQFRREWEALVAQLTPEERRRAEGRGARLVRLVGIELDGYEDGVFEDSILPNSDVARFRLRERVAIVVEETSTEDGYSSESDSGESMNLSRGDDHGFVRESDMSDLGDGSDTEDSDAINMHHIFVDPASSHHGVADDTV</sequence>
<feature type="region of interest" description="Disordered" evidence="1">
    <location>
        <begin position="397"/>
        <end position="441"/>
    </location>
</feature>
<feature type="compositionally biased region" description="Low complexity" evidence="1">
    <location>
        <begin position="400"/>
        <end position="412"/>
    </location>
</feature>
<comment type="caution">
    <text evidence="2">The sequence shown here is derived from an EMBL/GenBank/DDBJ whole genome shotgun (WGS) entry which is preliminary data.</text>
</comment>